<dbReference type="PANTHER" id="PTHR22674:SF6">
    <property type="entry name" value="NTPASE KAP FAMILY P-LOOP DOMAIN-CONTAINING PROTEIN 1"/>
    <property type="match status" value="1"/>
</dbReference>
<evidence type="ECO:0000259" key="1">
    <source>
        <dbReference type="Pfam" id="PF07693"/>
    </source>
</evidence>
<dbReference type="PANTHER" id="PTHR22674">
    <property type="entry name" value="NTPASE, KAP FAMILY P-LOOP DOMAIN-CONTAINING 1"/>
    <property type="match status" value="1"/>
</dbReference>
<evidence type="ECO:0000313" key="3">
    <source>
        <dbReference type="Proteomes" id="UP000199372"/>
    </source>
</evidence>
<feature type="domain" description="KAP NTPase" evidence="1">
    <location>
        <begin position="30"/>
        <end position="391"/>
    </location>
</feature>
<dbReference type="InterPro" id="IPR011646">
    <property type="entry name" value="KAP_P-loop"/>
</dbReference>
<dbReference type="Gene3D" id="3.40.50.300">
    <property type="entry name" value="P-loop containing nucleotide triphosphate hydrolases"/>
    <property type="match status" value="1"/>
</dbReference>
<dbReference type="EMBL" id="FOCM01000016">
    <property type="protein sequence ID" value="SEO15857.1"/>
    <property type="molecule type" value="Genomic_DNA"/>
</dbReference>
<organism evidence="2 3">
    <name type="scientific">Palleronia pelagia</name>
    <dbReference type="NCBI Taxonomy" id="387096"/>
    <lineage>
        <taxon>Bacteria</taxon>
        <taxon>Pseudomonadati</taxon>
        <taxon>Pseudomonadota</taxon>
        <taxon>Alphaproteobacteria</taxon>
        <taxon>Rhodobacterales</taxon>
        <taxon>Roseobacteraceae</taxon>
        <taxon>Palleronia</taxon>
    </lineage>
</organism>
<dbReference type="InterPro" id="IPR027417">
    <property type="entry name" value="P-loop_NTPase"/>
</dbReference>
<name>A0A1H8MET9_9RHOB</name>
<dbReference type="InterPro" id="IPR052754">
    <property type="entry name" value="NTPase_KAP_P-loop"/>
</dbReference>
<protein>
    <submittedName>
        <fullName evidence="2">Predicted P-loop ATPase, KAP-like</fullName>
    </submittedName>
</protein>
<accession>A0A1H8MET9</accession>
<gene>
    <name evidence="2" type="ORF">SAMN04488011_11612</name>
</gene>
<dbReference type="RefSeq" id="WP_091846870.1">
    <property type="nucleotide sequence ID" value="NZ_FOCM01000016.1"/>
</dbReference>
<keyword evidence="3" id="KW-1185">Reference proteome</keyword>
<dbReference type="Pfam" id="PF07693">
    <property type="entry name" value="KAP_NTPase"/>
    <property type="match status" value="1"/>
</dbReference>
<dbReference type="OrthoDB" id="88903at2"/>
<sequence>MWSDNETTTDLLNYGEAVELVTDLLAREDLRPLSIGLFGGWGAGKSSLSKMVVQDLMKAEGDPYIVVEFDAWLYQDFDDARAALLEKISQALYVVAKDSETGAEKAVSLLKRVNKLRVLGLLAEGGAALFGAPTFGILSRGIEGLGDIGAGEGDGEDVEAVRRAGEDVAKKTKGLLDPEQKRSPPQEIELFRRELEELLSELDKTLVVFIDNLDRCLPRNTILTLEAVRLFLFVPGTAFVIAADEDMVRLAVAEHYKANADRLVTDYLDKLVQFPIRVPRVGVAEVRAYLIALLISQPSDTRRALSPEHLGVVVGALVENLRNTWKDGPLGLKALEEALASGTPPTPDQGQVLVEAVQIAERLAPLLATSARVGGNPRIVKRMLNTVRMRLSVAQRRQMPLNEALLAKMALFERCMGEAATNVLLTEIGNAKDGKPELLSTLEADADKETHSVELPKEWQGSSESEFVRGWIELEPKLADVDLRPVAYLTRELKPVRMSTEGLSAIGESALRTLLKAQSSNSPTVRKVREGVLPDERPLVMRGIIEHLGRVSDWKSMPSGFHGAIGLADYDADSGKDLATFIRSRNFAKNPNWLSAALKNKSWWVE</sequence>
<dbReference type="Proteomes" id="UP000199372">
    <property type="component" value="Unassembled WGS sequence"/>
</dbReference>
<reference evidence="3" key="1">
    <citation type="submission" date="2016-10" db="EMBL/GenBank/DDBJ databases">
        <authorList>
            <person name="Varghese N."/>
            <person name="Submissions S."/>
        </authorList>
    </citation>
    <scope>NUCLEOTIDE SEQUENCE [LARGE SCALE GENOMIC DNA]</scope>
    <source>
        <strain evidence="3">DSM 26893</strain>
    </source>
</reference>
<proteinExistence type="predicted"/>
<evidence type="ECO:0000313" key="2">
    <source>
        <dbReference type="EMBL" id="SEO15857.1"/>
    </source>
</evidence>
<dbReference type="AlphaFoldDB" id="A0A1H8MET9"/>
<dbReference type="SUPFAM" id="SSF52540">
    <property type="entry name" value="P-loop containing nucleoside triphosphate hydrolases"/>
    <property type="match status" value="1"/>
</dbReference>